<dbReference type="Proteomes" id="UP000664480">
    <property type="component" value="Unassembled WGS sequence"/>
</dbReference>
<evidence type="ECO:0000256" key="1">
    <source>
        <dbReference type="SAM" id="Phobius"/>
    </source>
</evidence>
<dbReference type="Pfam" id="PF19578">
    <property type="entry name" value="DUF6090"/>
    <property type="match status" value="1"/>
</dbReference>
<keyword evidence="1" id="KW-0812">Transmembrane</keyword>
<sequence>MIQFFRKIRQKLISAGNSSKYLKYAIGEIVLVMVGILLALQVTNWNSQRLDRLREQAILKNLQIDFQNNIANLETASESFVEAYQASVDLLEIIKGDQDINPEEVEHLTDIIVNKTMSFDLINGSINEIFNTGALNLIQDPSLRKQISNWSFYYSDTEDDIVIYRDYLFNFFIPSLTDKVRMRNMSVPDFFEEDLDLPPISKSEFQPDYEKTIRSFEFENEVYNNALNYMYVLNSYKVFQKYLTETLEIIDSNIE</sequence>
<gene>
    <name evidence="2" type="ORF">J0A69_04020</name>
</gene>
<keyword evidence="1" id="KW-1133">Transmembrane helix</keyword>
<evidence type="ECO:0000313" key="3">
    <source>
        <dbReference type="Proteomes" id="UP000664480"/>
    </source>
</evidence>
<organism evidence="2 3">
    <name type="scientific">Algoriphagus pacificus</name>
    <dbReference type="NCBI Taxonomy" id="2811234"/>
    <lineage>
        <taxon>Bacteria</taxon>
        <taxon>Pseudomonadati</taxon>
        <taxon>Bacteroidota</taxon>
        <taxon>Cytophagia</taxon>
        <taxon>Cytophagales</taxon>
        <taxon>Cyclobacteriaceae</taxon>
        <taxon>Algoriphagus</taxon>
    </lineage>
</organism>
<dbReference type="RefSeq" id="WP_206585218.1">
    <property type="nucleotide sequence ID" value="NZ_JAFKCU010000001.1"/>
</dbReference>
<keyword evidence="1" id="KW-0472">Membrane</keyword>
<feature type="transmembrane region" description="Helical" evidence="1">
    <location>
        <begin position="21"/>
        <end position="40"/>
    </location>
</feature>
<protein>
    <submittedName>
        <fullName evidence="2">Uncharacterized protein</fullName>
    </submittedName>
</protein>
<reference evidence="2 3" key="1">
    <citation type="submission" date="2021-03" db="EMBL/GenBank/DDBJ databases">
        <title>novel species isolated from a fishpond in China.</title>
        <authorList>
            <person name="Lu H."/>
            <person name="Cai Z."/>
        </authorList>
    </citation>
    <scope>NUCLEOTIDE SEQUENCE [LARGE SCALE GENOMIC DNA]</scope>
    <source>
        <strain evidence="2 3">YJ13C</strain>
    </source>
</reference>
<dbReference type="InterPro" id="IPR045749">
    <property type="entry name" value="DUF6090"/>
</dbReference>
<evidence type="ECO:0000313" key="2">
    <source>
        <dbReference type="EMBL" id="MBN7814578.1"/>
    </source>
</evidence>
<dbReference type="EMBL" id="JAFKCU010000001">
    <property type="protein sequence ID" value="MBN7814578.1"/>
    <property type="molecule type" value="Genomic_DNA"/>
</dbReference>
<accession>A0ABS3CBY5</accession>
<keyword evidence="3" id="KW-1185">Reference proteome</keyword>
<comment type="caution">
    <text evidence="2">The sequence shown here is derived from an EMBL/GenBank/DDBJ whole genome shotgun (WGS) entry which is preliminary data.</text>
</comment>
<proteinExistence type="predicted"/>
<name>A0ABS3CBY5_9BACT</name>